<dbReference type="InterPro" id="IPR029062">
    <property type="entry name" value="Class_I_gatase-like"/>
</dbReference>
<keyword evidence="2" id="KW-1185">Reference proteome</keyword>
<name>A0A2N3VBC3_9NOCA</name>
<accession>A0A2N3VBC3</accession>
<dbReference type="Gene3D" id="3.40.50.880">
    <property type="match status" value="1"/>
</dbReference>
<dbReference type="EMBL" id="PJMW01000002">
    <property type="protein sequence ID" value="PKV78911.1"/>
    <property type="molecule type" value="Genomic_DNA"/>
</dbReference>
<dbReference type="SUPFAM" id="SSF52317">
    <property type="entry name" value="Class I glutamine amidotransferase-like"/>
    <property type="match status" value="1"/>
</dbReference>
<proteinExistence type="predicted"/>
<evidence type="ECO:0000313" key="2">
    <source>
        <dbReference type="Proteomes" id="UP000233766"/>
    </source>
</evidence>
<sequence>MLAAESMEAATTSAGVRILPDVTFAELGRADTVAVPGVETDSHRRVRAVVAAVVGLAEGARRVASVRIFWRSPATGYRHRVVPPLRHWLPQSRSQTRGMSGTMVVNTTAAIAAGDVVTGEVTHNISSQFWYATITGGAVTFLRIG</sequence>
<comment type="caution">
    <text evidence="1">The sequence shown here is derived from an EMBL/GenBank/DDBJ whole genome shotgun (WGS) entry which is preliminary data.</text>
</comment>
<organism evidence="1 2">
    <name type="scientific">Nocardia fluminea</name>
    <dbReference type="NCBI Taxonomy" id="134984"/>
    <lineage>
        <taxon>Bacteria</taxon>
        <taxon>Bacillati</taxon>
        <taxon>Actinomycetota</taxon>
        <taxon>Actinomycetes</taxon>
        <taxon>Mycobacteriales</taxon>
        <taxon>Nocardiaceae</taxon>
        <taxon>Nocardia</taxon>
    </lineage>
</organism>
<dbReference type="Proteomes" id="UP000233766">
    <property type="component" value="Unassembled WGS sequence"/>
</dbReference>
<reference evidence="1 2" key="1">
    <citation type="submission" date="2017-12" db="EMBL/GenBank/DDBJ databases">
        <title>Sequencing the genomes of 1000 Actinobacteria strains.</title>
        <authorList>
            <person name="Klenk H.-P."/>
        </authorList>
    </citation>
    <scope>NUCLEOTIDE SEQUENCE [LARGE SCALE GENOMIC DNA]</scope>
    <source>
        <strain evidence="1 2">DSM 44489</strain>
    </source>
</reference>
<evidence type="ECO:0000313" key="1">
    <source>
        <dbReference type="EMBL" id="PKV78911.1"/>
    </source>
</evidence>
<dbReference type="RefSeq" id="WP_211300573.1">
    <property type="nucleotide sequence ID" value="NZ_PJMW01000002.1"/>
</dbReference>
<gene>
    <name evidence="1" type="ORF">ATK86_3296</name>
</gene>
<protein>
    <submittedName>
        <fullName evidence="1">Uncharacterized protein</fullName>
    </submittedName>
</protein>
<dbReference type="AlphaFoldDB" id="A0A2N3VBC3"/>